<keyword evidence="1" id="KW-0472">Membrane</keyword>
<evidence type="ECO:0000256" key="1">
    <source>
        <dbReference type="SAM" id="Phobius"/>
    </source>
</evidence>
<keyword evidence="1" id="KW-1133">Transmembrane helix</keyword>
<sequence>MMFQTWQTHVFGLHIVFTTIKKYGMLVISKNIHKVWILLSLAGAYLLLIHEFIVTPYKCGPTVKEIILKDSQWCMVKVMGSDNDDVEESRWCNG</sequence>
<dbReference type="Proteomes" id="UP001367508">
    <property type="component" value="Unassembled WGS sequence"/>
</dbReference>
<name>A0AAN9MXQ8_CANGL</name>
<dbReference type="EMBL" id="JAYMYQ010000001">
    <property type="protein sequence ID" value="KAK7360172.1"/>
    <property type="molecule type" value="Genomic_DNA"/>
</dbReference>
<evidence type="ECO:0000313" key="2">
    <source>
        <dbReference type="EMBL" id="KAK7360172.1"/>
    </source>
</evidence>
<feature type="transmembrane region" description="Helical" evidence="1">
    <location>
        <begin position="35"/>
        <end position="54"/>
    </location>
</feature>
<gene>
    <name evidence="2" type="ORF">VNO77_02153</name>
</gene>
<evidence type="ECO:0000313" key="3">
    <source>
        <dbReference type="Proteomes" id="UP001367508"/>
    </source>
</evidence>
<proteinExistence type="predicted"/>
<organism evidence="2 3">
    <name type="scientific">Canavalia gladiata</name>
    <name type="common">Sword bean</name>
    <name type="synonym">Dolichos gladiatus</name>
    <dbReference type="NCBI Taxonomy" id="3824"/>
    <lineage>
        <taxon>Eukaryota</taxon>
        <taxon>Viridiplantae</taxon>
        <taxon>Streptophyta</taxon>
        <taxon>Embryophyta</taxon>
        <taxon>Tracheophyta</taxon>
        <taxon>Spermatophyta</taxon>
        <taxon>Magnoliopsida</taxon>
        <taxon>eudicotyledons</taxon>
        <taxon>Gunneridae</taxon>
        <taxon>Pentapetalae</taxon>
        <taxon>rosids</taxon>
        <taxon>fabids</taxon>
        <taxon>Fabales</taxon>
        <taxon>Fabaceae</taxon>
        <taxon>Papilionoideae</taxon>
        <taxon>50 kb inversion clade</taxon>
        <taxon>NPAAA clade</taxon>
        <taxon>indigoferoid/millettioid clade</taxon>
        <taxon>Phaseoleae</taxon>
        <taxon>Canavalia</taxon>
    </lineage>
</organism>
<reference evidence="2 3" key="1">
    <citation type="submission" date="2024-01" db="EMBL/GenBank/DDBJ databases">
        <title>The genomes of 5 underutilized Papilionoideae crops provide insights into root nodulation and disease resistanc.</title>
        <authorList>
            <person name="Jiang F."/>
        </authorList>
    </citation>
    <scope>NUCLEOTIDE SEQUENCE [LARGE SCALE GENOMIC DNA]</scope>
    <source>
        <strain evidence="2">LVBAO_FW01</strain>
        <tissue evidence="2">Leaves</tissue>
    </source>
</reference>
<accession>A0AAN9MXQ8</accession>
<keyword evidence="1" id="KW-0812">Transmembrane</keyword>
<comment type="caution">
    <text evidence="2">The sequence shown here is derived from an EMBL/GenBank/DDBJ whole genome shotgun (WGS) entry which is preliminary data.</text>
</comment>
<keyword evidence="3" id="KW-1185">Reference proteome</keyword>
<protein>
    <submittedName>
        <fullName evidence="2">Uncharacterized protein</fullName>
    </submittedName>
</protein>
<dbReference type="AlphaFoldDB" id="A0AAN9MXQ8"/>